<evidence type="ECO:0000256" key="1">
    <source>
        <dbReference type="SAM" id="SignalP"/>
    </source>
</evidence>
<evidence type="ECO:0000313" key="3">
    <source>
        <dbReference type="Proteomes" id="UP000601435"/>
    </source>
</evidence>
<keyword evidence="3" id="KW-1185">Reference proteome</keyword>
<feature type="signal peptide" evidence="1">
    <location>
        <begin position="1"/>
        <end position="18"/>
    </location>
</feature>
<dbReference type="EMBL" id="CAJNJA010046206">
    <property type="protein sequence ID" value="CAE7815510.1"/>
    <property type="molecule type" value="Genomic_DNA"/>
</dbReference>
<gene>
    <name evidence="2" type="primary">Gbe1</name>
    <name evidence="2" type="ORF">SNEC2469_LOCUS24199</name>
</gene>
<sequence>VSLLLPLAAVSRFKLVLAKSTAPPSFVAGMQRRQCVALCFIFMLAGAEAARTAESANVMHSVVLHSGRRSSQSFEGTMDVAGSEMIPSSDSLMRRLTALNTSAEDVQDGKGFWRVKNCMMTCPLIWTKIIYHSWLARSDAKKIVADSFAAGDDVAMLPSVSQLLGDSFRGTMRKTVWTFLKVIDDSVVQRILLALFFAPLGLFRVLTKMSPLGLCFLKQAWKDLEANEDY</sequence>
<reference evidence="2" key="1">
    <citation type="submission" date="2021-02" db="EMBL/GenBank/DDBJ databases">
        <authorList>
            <person name="Dougan E. K."/>
            <person name="Rhodes N."/>
            <person name="Thang M."/>
            <person name="Chan C."/>
        </authorList>
    </citation>
    <scope>NUCLEOTIDE SEQUENCE</scope>
</reference>
<name>A0A812Z921_9DINO</name>
<protein>
    <submittedName>
        <fullName evidence="2">Gbe1 protein</fullName>
    </submittedName>
</protein>
<accession>A0A812Z921</accession>
<dbReference type="OrthoDB" id="196493at2759"/>
<keyword evidence="1" id="KW-0732">Signal</keyword>
<dbReference type="AlphaFoldDB" id="A0A812Z921"/>
<comment type="caution">
    <text evidence="2">The sequence shown here is derived from an EMBL/GenBank/DDBJ whole genome shotgun (WGS) entry which is preliminary data.</text>
</comment>
<feature type="non-terminal residue" evidence="2">
    <location>
        <position position="230"/>
    </location>
</feature>
<evidence type="ECO:0000313" key="2">
    <source>
        <dbReference type="EMBL" id="CAE7815510.1"/>
    </source>
</evidence>
<proteinExistence type="predicted"/>
<feature type="chain" id="PRO_5032626771" evidence="1">
    <location>
        <begin position="19"/>
        <end position="230"/>
    </location>
</feature>
<organism evidence="2 3">
    <name type="scientific">Symbiodinium necroappetens</name>
    <dbReference type="NCBI Taxonomy" id="1628268"/>
    <lineage>
        <taxon>Eukaryota</taxon>
        <taxon>Sar</taxon>
        <taxon>Alveolata</taxon>
        <taxon>Dinophyceae</taxon>
        <taxon>Suessiales</taxon>
        <taxon>Symbiodiniaceae</taxon>
        <taxon>Symbiodinium</taxon>
    </lineage>
</organism>
<feature type="non-terminal residue" evidence="2">
    <location>
        <position position="1"/>
    </location>
</feature>
<dbReference type="Proteomes" id="UP000601435">
    <property type="component" value="Unassembled WGS sequence"/>
</dbReference>